<keyword evidence="3" id="KW-0968">Cytoplasmic vesicle</keyword>
<keyword evidence="7" id="KW-1185">Reference proteome</keyword>
<dbReference type="Gene3D" id="2.20.110.10">
    <property type="entry name" value="Histone H3 K4-specific methyltransferase SET7/9 N-terminal domain"/>
    <property type="match status" value="3"/>
</dbReference>
<evidence type="ECO:0000256" key="3">
    <source>
        <dbReference type="ARBA" id="ARBA00023329"/>
    </source>
</evidence>
<dbReference type="AlphaFoldDB" id="A0A8T0EN59"/>
<name>A0A8T0EN59_ARGBR</name>
<proteinExistence type="predicted"/>
<dbReference type="GO" id="GO:0001669">
    <property type="term" value="C:acrosomal vesicle"/>
    <property type="evidence" value="ECO:0007669"/>
    <property type="project" value="UniProtKB-SubCell"/>
</dbReference>
<evidence type="ECO:0000313" key="7">
    <source>
        <dbReference type="Proteomes" id="UP000807504"/>
    </source>
</evidence>
<dbReference type="SMART" id="SM00698">
    <property type="entry name" value="MORN"/>
    <property type="match status" value="7"/>
</dbReference>
<evidence type="ECO:0000256" key="1">
    <source>
        <dbReference type="ARBA" id="ARBA00004218"/>
    </source>
</evidence>
<comment type="subcellular location">
    <subcellularLocation>
        <location evidence="1">Cytoplasmic vesicle</location>
        <location evidence="1">Secretory vesicle</location>
        <location evidence="1">Acrosome</location>
    </subcellularLocation>
</comment>
<evidence type="ECO:0000313" key="6">
    <source>
        <dbReference type="EMBL" id="KAF8777177.1"/>
    </source>
</evidence>
<dbReference type="Proteomes" id="UP000807504">
    <property type="component" value="Unassembled WGS sequence"/>
</dbReference>
<dbReference type="OMA" id="WVNDNRT"/>
<evidence type="ECO:0000256" key="2">
    <source>
        <dbReference type="ARBA" id="ARBA00022737"/>
    </source>
</evidence>
<reference evidence="6" key="2">
    <citation type="submission" date="2020-06" db="EMBL/GenBank/DDBJ databases">
        <authorList>
            <person name="Sheffer M."/>
        </authorList>
    </citation>
    <scope>NUCLEOTIDE SEQUENCE</scope>
</reference>
<organism evidence="6 7">
    <name type="scientific">Argiope bruennichi</name>
    <name type="common">Wasp spider</name>
    <name type="synonym">Aranea bruennichi</name>
    <dbReference type="NCBI Taxonomy" id="94029"/>
    <lineage>
        <taxon>Eukaryota</taxon>
        <taxon>Metazoa</taxon>
        <taxon>Ecdysozoa</taxon>
        <taxon>Arthropoda</taxon>
        <taxon>Chelicerata</taxon>
        <taxon>Arachnida</taxon>
        <taxon>Araneae</taxon>
        <taxon>Araneomorphae</taxon>
        <taxon>Entelegynae</taxon>
        <taxon>Araneoidea</taxon>
        <taxon>Araneidae</taxon>
        <taxon>Argiope</taxon>
    </lineage>
</organism>
<evidence type="ECO:0000256" key="5">
    <source>
        <dbReference type="ARBA" id="ARBA00045851"/>
    </source>
</evidence>
<dbReference type="InterPro" id="IPR052472">
    <property type="entry name" value="MORN3"/>
</dbReference>
<dbReference type="PANTHER" id="PTHR46511">
    <property type="entry name" value="MORN REPEAT-CONTAINING PROTEIN 3"/>
    <property type="match status" value="1"/>
</dbReference>
<dbReference type="SUPFAM" id="SSF82185">
    <property type="entry name" value="Histone H3 K4-specific methyltransferase SET7/9 N-terminal domain"/>
    <property type="match status" value="2"/>
</dbReference>
<protein>
    <recommendedName>
        <fullName evidence="4">MORN repeat-containing protein 3</fullName>
    </recommendedName>
</protein>
<dbReference type="PANTHER" id="PTHR46511:SF1">
    <property type="entry name" value="MORN REPEAT-CONTAINING PROTEIN 3"/>
    <property type="match status" value="1"/>
</dbReference>
<gene>
    <name evidence="6" type="ORF">HNY73_014091</name>
</gene>
<accession>A0A8T0EN59</accession>
<comment type="caution">
    <text evidence="6">The sequence shown here is derived from an EMBL/GenBank/DDBJ whole genome shotgun (WGS) entry which is preliminary data.</text>
</comment>
<evidence type="ECO:0000256" key="4">
    <source>
        <dbReference type="ARBA" id="ARBA00039854"/>
    </source>
</evidence>
<reference evidence="6" key="1">
    <citation type="journal article" date="2020" name="bioRxiv">
        <title>Chromosome-level reference genome of the European wasp spider Argiope bruennichi: a resource for studies on range expansion and evolutionary adaptation.</title>
        <authorList>
            <person name="Sheffer M.M."/>
            <person name="Hoppe A."/>
            <person name="Krehenwinkel H."/>
            <person name="Uhl G."/>
            <person name="Kuss A.W."/>
            <person name="Jensen L."/>
            <person name="Jensen C."/>
            <person name="Gillespie R.G."/>
            <person name="Hoff K.J."/>
            <person name="Prost S."/>
        </authorList>
    </citation>
    <scope>NUCLEOTIDE SEQUENCE</scope>
</reference>
<keyword evidence="2" id="KW-0677">Repeat</keyword>
<dbReference type="InterPro" id="IPR003409">
    <property type="entry name" value="MORN"/>
</dbReference>
<sequence length="260" mass="30265">MLRIVLKRSKKPLRCLEISNRNGLHKAICDEDGDIYTGLWKDNEKHGFGIQESIKDKITYRGSWKNGRKHGEGLLYRSNTLSEFLYKGEWEKDKRNGQGINFYEDGGRYEGAWKKDKRHGCGQMDYSDGSIYVGSWKHDQRSGFGKMWFADGSTYEGDWKNGKRHGKGTMITKKQDKHEGFWKNDQKHGEGKFSIHENGLEFTGLWINDNFCCGFLELKNPDAPFPMKLKIPKWTLMKPEEVITNAKKYYIEKSVMEAQK</sequence>
<dbReference type="EMBL" id="JABXBU010002072">
    <property type="protein sequence ID" value="KAF8777177.1"/>
    <property type="molecule type" value="Genomic_DNA"/>
</dbReference>
<comment type="function">
    <text evidence="5">Assembles a suppression complex (suppresome) by tethering SIRT1 and MDM2 to regulate composite modifications of p53/TP53. Confers both deacetylation-mediated functional inactivation, by SIRT1, and ubiquitination-dependent degradation, by MDM2, of p53/TP53, promoting a proliferative and cell survival behaviors. May play a role in the regulation of spermatogenesis.</text>
</comment>
<dbReference type="OrthoDB" id="48314at2759"/>
<dbReference type="Pfam" id="PF02493">
    <property type="entry name" value="MORN"/>
    <property type="match status" value="7"/>
</dbReference>